<dbReference type="EMBL" id="BPLR01007703">
    <property type="protein sequence ID" value="GIY18997.1"/>
    <property type="molecule type" value="Genomic_DNA"/>
</dbReference>
<dbReference type="AlphaFoldDB" id="A0AAV4RCC3"/>
<evidence type="ECO:0000313" key="1">
    <source>
        <dbReference type="EMBL" id="GIY18997.1"/>
    </source>
</evidence>
<accession>A0AAV4RCC3</accession>
<organism evidence="1 2">
    <name type="scientific">Caerostris extrusa</name>
    <name type="common">Bark spider</name>
    <name type="synonym">Caerostris bankana</name>
    <dbReference type="NCBI Taxonomy" id="172846"/>
    <lineage>
        <taxon>Eukaryota</taxon>
        <taxon>Metazoa</taxon>
        <taxon>Ecdysozoa</taxon>
        <taxon>Arthropoda</taxon>
        <taxon>Chelicerata</taxon>
        <taxon>Arachnida</taxon>
        <taxon>Araneae</taxon>
        <taxon>Araneomorphae</taxon>
        <taxon>Entelegynae</taxon>
        <taxon>Araneoidea</taxon>
        <taxon>Araneidae</taxon>
        <taxon>Caerostris</taxon>
    </lineage>
</organism>
<sequence>MTGQIDSSLNKGHESNRICLNNEIKQAIKKEICEEKDFPATENMNPVEPMELDKPEEFFVEEDSMNSVNKTNLSSRPQNAMTAVLREDVASDSVKKTILHNEPEMPQNAMTAVLREDVCFKFC</sequence>
<proteinExistence type="predicted"/>
<keyword evidence="2" id="KW-1185">Reference proteome</keyword>
<evidence type="ECO:0000313" key="2">
    <source>
        <dbReference type="Proteomes" id="UP001054945"/>
    </source>
</evidence>
<dbReference type="Proteomes" id="UP001054945">
    <property type="component" value="Unassembled WGS sequence"/>
</dbReference>
<comment type="caution">
    <text evidence="1">The sequence shown here is derived from an EMBL/GenBank/DDBJ whole genome shotgun (WGS) entry which is preliminary data.</text>
</comment>
<name>A0AAV4RCC3_CAEEX</name>
<protein>
    <submittedName>
        <fullName evidence="1">Uncharacterized protein</fullName>
    </submittedName>
</protein>
<gene>
    <name evidence="1" type="ORF">CEXT_681431</name>
</gene>
<reference evidence="1 2" key="1">
    <citation type="submission" date="2021-06" db="EMBL/GenBank/DDBJ databases">
        <title>Caerostris extrusa draft genome.</title>
        <authorList>
            <person name="Kono N."/>
            <person name="Arakawa K."/>
        </authorList>
    </citation>
    <scope>NUCLEOTIDE SEQUENCE [LARGE SCALE GENOMIC DNA]</scope>
</reference>